<accession>A0A6A4H9Z6</accession>
<reference evidence="3" key="1">
    <citation type="journal article" date="2019" name="Environ. Microbiol.">
        <title>Fungal ecological strategies reflected in gene transcription - a case study of two litter decomposers.</title>
        <authorList>
            <person name="Barbi F."/>
            <person name="Kohler A."/>
            <person name="Barry K."/>
            <person name="Baskaran P."/>
            <person name="Daum C."/>
            <person name="Fauchery L."/>
            <person name="Ihrmark K."/>
            <person name="Kuo A."/>
            <person name="LaButti K."/>
            <person name="Lipzen A."/>
            <person name="Morin E."/>
            <person name="Grigoriev I.V."/>
            <person name="Henrissat B."/>
            <person name="Lindahl B."/>
            <person name="Martin F."/>
        </authorList>
    </citation>
    <scope>NUCLEOTIDE SEQUENCE</scope>
    <source>
        <strain evidence="3">JB14</strain>
    </source>
</reference>
<evidence type="ECO:0000256" key="2">
    <source>
        <dbReference type="SAM" id="Phobius"/>
    </source>
</evidence>
<dbReference type="EMBL" id="ML769546">
    <property type="protein sequence ID" value="KAE9394636.1"/>
    <property type="molecule type" value="Genomic_DNA"/>
</dbReference>
<evidence type="ECO:0000313" key="4">
    <source>
        <dbReference type="Proteomes" id="UP000799118"/>
    </source>
</evidence>
<keyword evidence="2" id="KW-1133">Transmembrane helix</keyword>
<sequence>MLKAPRMAPALRFRNLHCLLLPLWIPPSLNLLLGAILAIATPSVADIETRYIDDQYGDSVTGIQPLYYASDPSTWHQGATCSTQCNFQPDASKTFNNSWHDRTQYTTEQPSTIEFNFTGITLDVYCILPNLDLFYTSAYDLTFVLDGQPLSQTFINDGDSFTIQYNVSVLSLSNLAQTPHTFTMIAGSTKTTTVIEFDYAKYTVDTNLLALSSSSTEASTTFGISPTPAHSLSPTPTQSSTSTSGSPTSHQTTNTVSATTSPSSVPGKHPNHAAVIGGIIGGILCLVLTLIFIIFYCRRYKHRIRQRFFTTPFRNPDSTRVDPFYSGPPGVDQPLVPYNRPFIDPPAKNALWRASNVMQVVQDPRAEKRAEAQRRLEEQRRAAVVENVLPPSPIGAADQLNGDGSTSRISLIVHPDTKTGKKPAWLH</sequence>
<proteinExistence type="predicted"/>
<gene>
    <name evidence="3" type="ORF">BT96DRAFT_978415</name>
</gene>
<evidence type="ECO:0000256" key="1">
    <source>
        <dbReference type="SAM" id="MobiDB-lite"/>
    </source>
</evidence>
<keyword evidence="4" id="KW-1185">Reference proteome</keyword>
<evidence type="ECO:0000313" key="3">
    <source>
        <dbReference type="EMBL" id="KAE9394636.1"/>
    </source>
</evidence>
<keyword evidence="2" id="KW-0472">Membrane</keyword>
<keyword evidence="2" id="KW-0812">Transmembrane</keyword>
<feature type="region of interest" description="Disordered" evidence="1">
    <location>
        <begin position="221"/>
        <end position="268"/>
    </location>
</feature>
<protein>
    <recommendedName>
        <fullName evidence="5">Mid2 domain-containing protein</fullName>
    </recommendedName>
</protein>
<dbReference type="AlphaFoldDB" id="A0A6A4H9Z6"/>
<feature type="transmembrane region" description="Helical" evidence="2">
    <location>
        <begin position="273"/>
        <end position="297"/>
    </location>
</feature>
<evidence type="ECO:0008006" key="5">
    <source>
        <dbReference type="Google" id="ProtNLM"/>
    </source>
</evidence>
<organism evidence="3 4">
    <name type="scientific">Gymnopus androsaceus JB14</name>
    <dbReference type="NCBI Taxonomy" id="1447944"/>
    <lineage>
        <taxon>Eukaryota</taxon>
        <taxon>Fungi</taxon>
        <taxon>Dikarya</taxon>
        <taxon>Basidiomycota</taxon>
        <taxon>Agaricomycotina</taxon>
        <taxon>Agaricomycetes</taxon>
        <taxon>Agaricomycetidae</taxon>
        <taxon>Agaricales</taxon>
        <taxon>Marasmiineae</taxon>
        <taxon>Omphalotaceae</taxon>
        <taxon>Gymnopus</taxon>
    </lineage>
</organism>
<feature type="compositionally biased region" description="Polar residues" evidence="1">
    <location>
        <begin position="222"/>
        <end position="232"/>
    </location>
</feature>
<name>A0A6A4H9Z6_9AGAR</name>
<dbReference type="Proteomes" id="UP000799118">
    <property type="component" value="Unassembled WGS sequence"/>
</dbReference>
<feature type="compositionally biased region" description="Low complexity" evidence="1">
    <location>
        <begin position="233"/>
        <end position="264"/>
    </location>
</feature>
<dbReference type="OrthoDB" id="2758521at2759"/>